<dbReference type="InterPro" id="IPR036736">
    <property type="entry name" value="ACP-like_sf"/>
</dbReference>
<sequence>MCCSPNSSEFSFGNWNELLRVRASEKSDDIAFVFLDDAGRQAQALDYGDLHRRAEALAARLTRDFKLGDRVLLLHPPGLDYVVSFYACLYAGLVAVPLFPPQRNRVNHVEAVARDCAAAAVVSTPEVLAEMANLSGDLFVSRLPRVSTEYTDDLPVEFEPPEIDGSQIAYLQYTSGSTSTPKGVIIDHAMALQQVRELAFSWEVDATSVVVSWLPHFHDFGQVSSVLMPVYVGGGAVLMAPSTFVKNPFRWLAAVTEYRGTHSGAPNFAFDLCVDKITPAERAELDLASWRLVSNGAEPVRLGTLERFEKTFAPHGLAPTALSPGYGLAEATLKVCSGTPDRRYRTVRLDDAALGRRKIVPSTAEHGSTELVGCGGTVLETEVAIVEPETGRRVGDDELGEIWVSGPIVAPGYWNRPEDSEQTFRARIAGDDSGRTYLRTGDLGFVHEGELFICGRVKNLMIVNGVNYYLEDLEATVVGSDEALRAGAVIAFSVERDGQENLVLVAEYRPDTTRAPAELVTVMHTAVSRKHAVAPAAIVLIAAGTIPRTTSGKLRRQQCKADFLAGSLQEIHRWEGMVTITEETTGGAAPTGGGMPSMRELVRQGLATQVSEWITANLGAEAGRVRTSRSLIENGFGSVDQMDLHERLETWSGKRFPPELMWDAPSIDEMVEVIAGFLVPGAAEPAATPTEDPTGVGAQ</sequence>
<dbReference type="PROSITE" id="PS00455">
    <property type="entry name" value="AMP_BINDING"/>
    <property type="match status" value="1"/>
</dbReference>
<dbReference type="Pfam" id="PF00501">
    <property type="entry name" value="AMP-binding"/>
    <property type="match status" value="1"/>
</dbReference>
<dbReference type="GO" id="GO:0006631">
    <property type="term" value="P:fatty acid metabolic process"/>
    <property type="evidence" value="ECO:0007669"/>
    <property type="project" value="UniProtKB-KW"/>
</dbReference>
<dbReference type="EC" id="6.2.1.-" evidence="7"/>
<evidence type="ECO:0000259" key="6">
    <source>
        <dbReference type="Pfam" id="PF23024"/>
    </source>
</evidence>
<dbReference type="InterPro" id="IPR025110">
    <property type="entry name" value="AMP-bd_C"/>
</dbReference>
<evidence type="ECO:0000256" key="4">
    <source>
        <dbReference type="ARBA" id="ARBA00023098"/>
    </source>
</evidence>
<dbReference type="InterPro" id="IPR020845">
    <property type="entry name" value="AMP-binding_CS"/>
</dbReference>
<evidence type="ECO:0000313" key="7">
    <source>
        <dbReference type="EMBL" id="CRY77956.1"/>
    </source>
</evidence>
<dbReference type="InterPro" id="IPR042099">
    <property type="entry name" value="ANL_N_sf"/>
</dbReference>
<feature type="domain" description="AMP-dependent synthetase/ligase" evidence="5">
    <location>
        <begin position="21"/>
        <end position="414"/>
    </location>
</feature>
<dbReference type="FunFam" id="3.40.50.12780:FF:000013">
    <property type="entry name" value="Long-chain-fatty-acid--AMP ligase FadD32"/>
    <property type="match status" value="1"/>
</dbReference>
<dbReference type="InterPro" id="IPR045851">
    <property type="entry name" value="AMP-bd_C_sf"/>
</dbReference>
<dbReference type="PANTHER" id="PTHR22754">
    <property type="entry name" value="DISCO-INTERACTING PROTEIN 2 DIP2 -RELATED"/>
    <property type="match status" value="1"/>
</dbReference>
<dbReference type="AlphaFoldDB" id="A0A0H5P5X1"/>
<dbReference type="EMBL" id="LN868938">
    <property type="protein sequence ID" value="CRY77956.1"/>
    <property type="molecule type" value="Genomic_DNA"/>
</dbReference>
<dbReference type="Proteomes" id="UP000057820">
    <property type="component" value="Chromosome 1"/>
</dbReference>
<proteinExistence type="inferred from homology"/>
<dbReference type="RefSeq" id="WP_076573569.1">
    <property type="nucleotide sequence ID" value="NZ_CP031418.1"/>
</dbReference>
<dbReference type="CDD" id="cd05931">
    <property type="entry name" value="FAAL"/>
    <property type="match status" value="1"/>
</dbReference>
<organism evidence="7 8">
    <name type="scientific">Nocardia farcinica</name>
    <dbReference type="NCBI Taxonomy" id="37329"/>
    <lineage>
        <taxon>Bacteria</taxon>
        <taxon>Bacillati</taxon>
        <taxon>Actinomycetota</taxon>
        <taxon>Actinomycetes</taxon>
        <taxon>Mycobacteriales</taxon>
        <taxon>Nocardiaceae</taxon>
        <taxon>Nocardia</taxon>
    </lineage>
</organism>
<dbReference type="GO" id="GO:0008610">
    <property type="term" value="P:lipid biosynthetic process"/>
    <property type="evidence" value="ECO:0007669"/>
    <property type="project" value="InterPro"/>
</dbReference>
<keyword evidence="3" id="KW-0276">Fatty acid metabolism</keyword>
<feature type="domain" description="AMP-binding enzyme C-terminal" evidence="6">
    <location>
        <begin position="459"/>
        <end position="572"/>
    </location>
</feature>
<evidence type="ECO:0000313" key="8">
    <source>
        <dbReference type="Proteomes" id="UP000057820"/>
    </source>
</evidence>
<dbReference type="GO" id="GO:0071766">
    <property type="term" value="P:Actinobacterium-type cell wall biogenesis"/>
    <property type="evidence" value="ECO:0007669"/>
    <property type="project" value="UniProtKB-ARBA"/>
</dbReference>
<dbReference type="Gene3D" id="3.30.300.30">
    <property type="match status" value="1"/>
</dbReference>
<evidence type="ECO:0000256" key="2">
    <source>
        <dbReference type="ARBA" id="ARBA00022598"/>
    </source>
</evidence>
<dbReference type="Pfam" id="PF23024">
    <property type="entry name" value="AMP-dom_DIP2-like"/>
    <property type="match status" value="1"/>
</dbReference>
<dbReference type="SUPFAM" id="SSF47336">
    <property type="entry name" value="ACP-like"/>
    <property type="match status" value="1"/>
</dbReference>
<reference evidence="8" key="1">
    <citation type="submission" date="2015-03" db="EMBL/GenBank/DDBJ databases">
        <authorList>
            <consortium name="Pathogen Informatics"/>
        </authorList>
    </citation>
    <scope>NUCLEOTIDE SEQUENCE [LARGE SCALE GENOMIC DNA]</scope>
    <source>
        <strain evidence="8">NCTC11134</strain>
    </source>
</reference>
<keyword evidence="4" id="KW-0443">Lipid metabolism</keyword>
<keyword evidence="2 7" id="KW-0436">Ligase</keyword>
<gene>
    <name evidence="7" type="ORF">ERS450000_02680</name>
</gene>
<evidence type="ECO:0000259" key="5">
    <source>
        <dbReference type="Pfam" id="PF00501"/>
    </source>
</evidence>
<dbReference type="SUPFAM" id="SSF56801">
    <property type="entry name" value="Acetyl-CoA synthetase-like"/>
    <property type="match status" value="1"/>
</dbReference>
<protein>
    <submittedName>
        <fullName evidence="7">Long-chain-fatty-acid--AMP ligase FadD29</fullName>
        <ecNumber evidence="7">6.2.1.-</ecNumber>
    </submittedName>
</protein>
<accession>A0A0H5P5X1</accession>
<evidence type="ECO:0000256" key="1">
    <source>
        <dbReference type="ARBA" id="ARBA00006432"/>
    </source>
</evidence>
<comment type="similarity">
    <text evidence="1">Belongs to the ATP-dependent AMP-binding enzyme family.</text>
</comment>
<dbReference type="Gene3D" id="1.10.1200.10">
    <property type="entry name" value="ACP-like"/>
    <property type="match status" value="1"/>
</dbReference>
<dbReference type="PANTHER" id="PTHR22754:SF32">
    <property type="entry name" value="DISCO-INTERACTING PROTEIN 2"/>
    <property type="match status" value="1"/>
</dbReference>
<dbReference type="Gene3D" id="3.40.50.12780">
    <property type="entry name" value="N-terminal domain of ligase-like"/>
    <property type="match status" value="1"/>
</dbReference>
<name>A0A0H5P5X1_NOCFR</name>
<evidence type="ECO:0000256" key="3">
    <source>
        <dbReference type="ARBA" id="ARBA00022832"/>
    </source>
</evidence>
<dbReference type="InterPro" id="IPR040097">
    <property type="entry name" value="FAAL/FAAC"/>
</dbReference>
<dbReference type="InterPro" id="IPR000873">
    <property type="entry name" value="AMP-dep_synth/lig_dom"/>
</dbReference>
<dbReference type="GO" id="GO:0016874">
    <property type="term" value="F:ligase activity"/>
    <property type="evidence" value="ECO:0007669"/>
    <property type="project" value="UniProtKB-KW"/>
</dbReference>
<dbReference type="KEGG" id="nfr:ERS450000_02680"/>